<dbReference type="CDD" id="cd02440">
    <property type="entry name" value="AdoMet_MTases"/>
    <property type="match status" value="1"/>
</dbReference>
<dbReference type="InterPro" id="IPR003333">
    <property type="entry name" value="CMAS"/>
</dbReference>
<dbReference type="AlphaFoldDB" id="A0A6J6P3S4"/>
<evidence type="ECO:0000313" key="6">
    <source>
        <dbReference type="EMBL" id="CAB4691315.1"/>
    </source>
</evidence>
<dbReference type="EMBL" id="CAFBQP010000013">
    <property type="protein sequence ID" value="CAB5055834.1"/>
    <property type="molecule type" value="Genomic_DNA"/>
</dbReference>
<dbReference type="EMBL" id="CAEZXX010000001">
    <property type="protein sequence ID" value="CAB4691315.1"/>
    <property type="molecule type" value="Genomic_DNA"/>
</dbReference>
<dbReference type="PANTHER" id="PTHR43667">
    <property type="entry name" value="CYCLOPROPANE-FATTY-ACYL-PHOSPHOLIPID SYNTHASE"/>
    <property type="match status" value="1"/>
</dbReference>
<evidence type="ECO:0000313" key="7">
    <source>
        <dbReference type="EMBL" id="CAB4751811.1"/>
    </source>
</evidence>
<dbReference type="Gene3D" id="3.40.50.150">
    <property type="entry name" value="Vaccinia Virus protein VP39"/>
    <property type="match status" value="1"/>
</dbReference>
<dbReference type="InterPro" id="IPR029063">
    <property type="entry name" value="SAM-dependent_MTases_sf"/>
</dbReference>
<dbReference type="EMBL" id="CAEZYY010000011">
    <property type="protein sequence ID" value="CAB4751811.1"/>
    <property type="molecule type" value="Genomic_DNA"/>
</dbReference>
<accession>A0A6J6P3S4</accession>
<keyword evidence="2" id="KW-0489">Methyltransferase</keyword>
<dbReference type="GO" id="GO:0008168">
    <property type="term" value="F:methyltransferase activity"/>
    <property type="evidence" value="ECO:0007669"/>
    <property type="project" value="UniProtKB-KW"/>
</dbReference>
<gene>
    <name evidence="6" type="ORF">UFOPK2602_00024</name>
    <name evidence="7" type="ORF">UFOPK2806_01059</name>
    <name evidence="8" type="ORF">UFOPK3417_00001</name>
    <name evidence="9" type="ORF">UFOPK4306_00479</name>
</gene>
<evidence type="ECO:0000256" key="3">
    <source>
        <dbReference type="ARBA" id="ARBA00022679"/>
    </source>
</evidence>
<dbReference type="EMBL" id="CAFBLR010000001">
    <property type="protein sequence ID" value="CAB4856971.1"/>
    <property type="molecule type" value="Genomic_DNA"/>
</dbReference>
<evidence type="ECO:0000313" key="8">
    <source>
        <dbReference type="EMBL" id="CAB4856971.1"/>
    </source>
</evidence>
<dbReference type="Pfam" id="PF02353">
    <property type="entry name" value="CMAS"/>
    <property type="match status" value="1"/>
</dbReference>
<protein>
    <submittedName>
        <fullName evidence="6">Unannotated protein</fullName>
    </submittedName>
</protein>
<dbReference type="PIRSF" id="PIRSF003085">
    <property type="entry name" value="CMAS"/>
    <property type="match status" value="1"/>
</dbReference>
<dbReference type="GO" id="GO:0032259">
    <property type="term" value="P:methylation"/>
    <property type="evidence" value="ECO:0007669"/>
    <property type="project" value="UniProtKB-KW"/>
</dbReference>
<dbReference type="InterPro" id="IPR050723">
    <property type="entry name" value="CFA/CMAS"/>
</dbReference>
<evidence type="ECO:0000256" key="2">
    <source>
        <dbReference type="ARBA" id="ARBA00022603"/>
    </source>
</evidence>
<dbReference type="GO" id="GO:0008610">
    <property type="term" value="P:lipid biosynthetic process"/>
    <property type="evidence" value="ECO:0007669"/>
    <property type="project" value="InterPro"/>
</dbReference>
<dbReference type="PANTHER" id="PTHR43667:SF2">
    <property type="entry name" value="FATTY ACID C-METHYL TRANSFERASE"/>
    <property type="match status" value="1"/>
</dbReference>
<reference evidence="6" key="1">
    <citation type="submission" date="2020-05" db="EMBL/GenBank/DDBJ databases">
        <authorList>
            <person name="Chiriac C."/>
            <person name="Salcher M."/>
            <person name="Ghai R."/>
            <person name="Kavagutti S V."/>
        </authorList>
    </citation>
    <scope>NUCLEOTIDE SEQUENCE</scope>
</reference>
<dbReference type="SUPFAM" id="SSF53335">
    <property type="entry name" value="S-adenosyl-L-methionine-dependent methyltransferases"/>
    <property type="match status" value="1"/>
</dbReference>
<proteinExistence type="inferred from homology"/>
<evidence type="ECO:0000313" key="9">
    <source>
        <dbReference type="EMBL" id="CAB5055834.1"/>
    </source>
</evidence>
<keyword evidence="4" id="KW-0949">S-adenosyl-L-methionine</keyword>
<organism evidence="6">
    <name type="scientific">freshwater metagenome</name>
    <dbReference type="NCBI Taxonomy" id="449393"/>
    <lineage>
        <taxon>unclassified sequences</taxon>
        <taxon>metagenomes</taxon>
        <taxon>ecological metagenomes</taxon>
    </lineage>
</organism>
<evidence type="ECO:0000256" key="1">
    <source>
        <dbReference type="ARBA" id="ARBA00010815"/>
    </source>
</evidence>
<name>A0A6J6P3S4_9ZZZZ</name>
<comment type="similarity">
    <text evidence="1">Belongs to the CFA/CMAS family.</text>
</comment>
<evidence type="ECO:0000256" key="5">
    <source>
        <dbReference type="ARBA" id="ARBA00023098"/>
    </source>
</evidence>
<keyword evidence="5" id="KW-0443">Lipid metabolism</keyword>
<sequence length="414" mass="45844">MSDMTDLDGFAGDRWPGVFDAPLSRLRASIARRIMRSAANRLAVRVHVADGEVMGGGGPDSPVLVIHRPDAFFSRLGTDAKIGFGESYMAGEWAPAPGTDLADLLTPFAANMADLVPRPLQRLRRLAEQRQPPDEENTVEQARRNIGRHYDLSNDMFATFLDETMTYSSALFADGDDLAGAQRRKIGAVLDLAGVRAGTELLEIGTGWGQLAIQAAQRGARVTTLTLSSEQQGLAADRVREAGVADRVDIRLLDYRLVQGSFDAIVSVEMIEAVGVKYWPQYFATMDRLLRPGGTVGLQAITISHERLLATMQAYSWIHKYVFPGGIIPSVRAIEDTCHAGTSLRVSRLDTFGSDYARTLRIWRQNFLANWPRVESERFDGIFRRMWEFYLAYCEAGFASSYLDVAQIQLTRGS</sequence>
<evidence type="ECO:0000256" key="4">
    <source>
        <dbReference type="ARBA" id="ARBA00022691"/>
    </source>
</evidence>
<keyword evidence="3" id="KW-0808">Transferase</keyword>